<name>A0ABP1FV91_9CHLO</name>
<dbReference type="PANTHER" id="PTHR34776:SF1">
    <property type="entry name" value="F17F16.3 PROTEIN"/>
    <property type="match status" value="1"/>
</dbReference>
<dbReference type="EMBL" id="CAXHTA020000009">
    <property type="protein sequence ID" value="CAL5223803.1"/>
    <property type="molecule type" value="Genomic_DNA"/>
</dbReference>
<keyword evidence="3" id="KW-1185">Reference proteome</keyword>
<evidence type="ECO:0000313" key="3">
    <source>
        <dbReference type="Proteomes" id="UP001497392"/>
    </source>
</evidence>
<feature type="compositionally biased region" description="Low complexity" evidence="1">
    <location>
        <begin position="1"/>
        <end position="18"/>
    </location>
</feature>
<sequence length="306" mass="33866">MAPRSATKAAPAGGAAAKVRSDPMRQLSETEGVLEEGKIFFLYRPRPGREVPRSPEDVQRFYIIMMPTSRKAPVRLLTMGTTKRMPAQGERFWGAVLDTGHSLDDVLKELGPKQNPDQDSDIRLIPAAKVVGEGIYVLYDDGRNVRLLYELEVPIYPQEAQEVLAIYKTGDYSVQVRNPWKDHPRNINPPQRPSYPAKFKQLFEGPDAPSGGYMWAPPKDPAMLDYKNAIIDLIGRSPNLEHPRKGYARSLAQLLDEAVKEDAQDFGAGDEDDAAMVEKLRSDVAADRYGLDVSPAAGGDGGDEME</sequence>
<evidence type="ECO:0000256" key="1">
    <source>
        <dbReference type="SAM" id="MobiDB-lite"/>
    </source>
</evidence>
<comment type="caution">
    <text evidence="2">The sequence shown here is derived from an EMBL/GenBank/DDBJ whole genome shotgun (WGS) entry which is preliminary data.</text>
</comment>
<dbReference type="PANTHER" id="PTHR34776">
    <property type="entry name" value="F17F16.3 PROTEIN"/>
    <property type="match status" value="1"/>
</dbReference>
<feature type="region of interest" description="Disordered" evidence="1">
    <location>
        <begin position="1"/>
        <end position="29"/>
    </location>
</feature>
<dbReference type="Proteomes" id="UP001497392">
    <property type="component" value="Unassembled WGS sequence"/>
</dbReference>
<organism evidence="2 3">
    <name type="scientific">Coccomyxa viridis</name>
    <dbReference type="NCBI Taxonomy" id="1274662"/>
    <lineage>
        <taxon>Eukaryota</taxon>
        <taxon>Viridiplantae</taxon>
        <taxon>Chlorophyta</taxon>
        <taxon>core chlorophytes</taxon>
        <taxon>Trebouxiophyceae</taxon>
        <taxon>Trebouxiophyceae incertae sedis</taxon>
        <taxon>Coccomyxaceae</taxon>
        <taxon>Coccomyxa</taxon>
    </lineage>
</organism>
<reference evidence="2 3" key="1">
    <citation type="submission" date="2024-06" db="EMBL/GenBank/DDBJ databases">
        <authorList>
            <person name="Kraege A."/>
            <person name="Thomma B."/>
        </authorList>
    </citation>
    <scope>NUCLEOTIDE SEQUENCE [LARGE SCALE GENOMIC DNA]</scope>
</reference>
<accession>A0ABP1FV91</accession>
<proteinExistence type="predicted"/>
<evidence type="ECO:0000313" key="2">
    <source>
        <dbReference type="EMBL" id="CAL5223803.1"/>
    </source>
</evidence>
<protein>
    <submittedName>
        <fullName evidence="2">G6374 protein</fullName>
    </submittedName>
</protein>
<gene>
    <name evidence="2" type="primary">g6374</name>
    <name evidence="2" type="ORF">VP750_LOCUS5462</name>
</gene>